<proteinExistence type="predicted"/>
<evidence type="ECO:0000313" key="2">
    <source>
        <dbReference type="EMBL" id="KAI6782627.1"/>
    </source>
</evidence>
<evidence type="ECO:0000256" key="1">
    <source>
        <dbReference type="SAM" id="MobiDB-lite"/>
    </source>
</evidence>
<reference evidence="2" key="2">
    <citation type="submission" date="2022-07" db="EMBL/GenBank/DDBJ databases">
        <authorList>
            <person name="Goncalves M.F.M."/>
            <person name="Hilario S."/>
            <person name="Van De Peer Y."/>
            <person name="Esteves A.C."/>
            <person name="Alves A."/>
        </authorList>
    </citation>
    <scope>NUCLEOTIDE SEQUENCE</scope>
    <source>
        <strain evidence="2">MUM 19.33</strain>
    </source>
</reference>
<protein>
    <submittedName>
        <fullName evidence="2">Uncharacterized protein</fullName>
    </submittedName>
</protein>
<feature type="compositionally biased region" description="Polar residues" evidence="1">
    <location>
        <begin position="14"/>
        <end position="32"/>
    </location>
</feature>
<gene>
    <name evidence="2" type="ORF">J7T54_003640</name>
</gene>
<dbReference type="OrthoDB" id="5084741at2759"/>
<sequence length="118" mass="13069">MAPTTDRQLEVANPQAQEPIQMTQPSSQQAMDPQQAHPHTEEPEMNLRGGEDCGGWCRGRFCFIPFYIGLPQPGPNLGFAEAQGVATAANIKARYLIPPFDRKRVFGTENDIRSTGRL</sequence>
<name>A0A9Q0BE73_9HYPO</name>
<organism evidence="2 3">
    <name type="scientific">Emericellopsis cladophorae</name>
    <dbReference type="NCBI Taxonomy" id="2686198"/>
    <lineage>
        <taxon>Eukaryota</taxon>
        <taxon>Fungi</taxon>
        <taxon>Dikarya</taxon>
        <taxon>Ascomycota</taxon>
        <taxon>Pezizomycotina</taxon>
        <taxon>Sordariomycetes</taxon>
        <taxon>Hypocreomycetidae</taxon>
        <taxon>Hypocreales</taxon>
        <taxon>Bionectriaceae</taxon>
        <taxon>Emericellopsis</taxon>
    </lineage>
</organism>
<evidence type="ECO:0000313" key="3">
    <source>
        <dbReference type="Proteomes" id="UP001055219"/>
    </source>
</evidence>
<dbReference type="Proteomes" id="UP001055219">
    <property type="component" value="Unassembled WGS sequence"/>
</dbReference>
<dbReference type="GeneID" id="75830137"/>
<comment type="caution">
    <text evidence="2">The sequence shown here is derived from an EMBL/GenBank/DDBJ whole genome shotgun (WGS) entry which is preliminary data.</text>
</comment>
<dbReference type="AlphaFoldDB" id="A0A9Q0BE73"/>
<dbReference type="EMBL" id="JAGIXG020000012">
    <property type="protein sequence ID" value="KAI6782627.1"/>
    <property type="molecule type" value="Genomic_DNA"/>
</dbReference>
<accession>A0A9Q0BE73</accession>
<feature type="region of interest" description="Disordered" evidence="1">
    <location>
        <begin position="1"/>
        <end position="50"/>
    </location>
</feature>
<dbReference type="RefSeq" id="XP_051363483.1">
    <property type="nucleotide sequence ID" value="XM_051505143.1"/>
</dbReference>
<reference evidence="2" key="1">
    <citation type="journal article" date="2021" name="J Fungi (Basel)">
        <title>Genomic and Metabolomic Analyses of the Marine Fungus Emericellopsis cladophorae: Insights into Saltwater Adaptability Mechanisms and Its Biosynthetic Potential.</title>
        <authorList>
            <person name="Goncalves M.F.M."/>
            <person name="Hilario S."/>
            <person name="Van de Peer Y."/>
            <person name="Esteves A.C."/>
            <person name="Alves A."/>
        </authorList>
    </citation>
    <scope>NUCLEOTIDE SEQUENCE</scope>
    <source>
        <strain evidence="2">MUM 19.33</strain>
    </source>
</reference>
<keyword evidence="3" id="KW-1185">Reference proteome</keyword>